<dbReference type="OrthoDB" id="195457at2157"/>
<accession>F2KTA7</accession>
<keyword evidence="2" id="KW-1185">Reference proteome</keyword>
<name>F2KTA7_ARCVS</name>
<dbReference type="eggNOG" id="arCOG11279">
    <property type="taxonomic scope" value="Archaea"/>
</dbReference>
<dbReference type="RefSeq" id="WP_013683801.1">
    <property type="nucleotide sequence ID" value="NC_015320.1"/>
</dbReference>
<reference evidence="1 2" key="1">
    <citation type="submission" date="2011-03" db="EMBL/GenBank/DDBJ databases">
        <title>The complete genome of Archaeoglobus veneficus SNP6.</title>
        <authorList>
            <consortium name="US DOE Joint Genome Institute (JGI-PGF)"/>
            <person name="Lucas S."/>
            <person name="Copeland A."/>
            <person name="Lapidus A."/>
            <person name="Bruce D."/>
            <person name="Goodwin L."/>
            <person name="Pitluck S."/>
            <person name="Kyrpides N."/>
            <person name="Mavromatis K."/>
            <person name="Pagani I."/>
            <person name="Ivanova N."/>
            <person name="Mikhailova N."/>
            <person name="Lu M."/>
            <person name="Detter J.C."/>
            <person name="Tapia R."/>
            <person name="Han C."/>
            <person name="Land M."/>
            <person name="Hauser L."/>
            <person name="Markowitz V."/>
            <person name="Cheng J.-F."/>
            <person name="Hugenholtz P."/>
            <person name="Woyke T."/>
            <person name="Wu D."/>
            <person name="Spring S."/>
            <person name="Brambilla E."/>
            <person name="Klenk H.-P."/>
            <person name="Eisen J.A."/>
        </authorList>
    </citation>
    <scope>NUCLEOTIDE SEQUENCE [LARGE SCALE GENOMIC DNA]</scope>
    <source>
        <strain>SNP6</strain>
    </source>
</reference>
<dbReference type="REBASE" id="33999">
    <property type="entry name" value="AveSPN6ORF1129P"/>
</dbReference>
<dbReference type="InterPro" id="IPR019068">
    <property type="entry name" value="Restrct_endonuc_II_MjaI"/>
</dbReference>
<dbReference type="HOGENOM" id="CLU_120987_0_0_2"/>
<protein>
    <submittedName>
        <fullName evidence="1">Type II site-specific deoxyribonuclease</fullName>
        <ecNumber evidence="1">3.1.21.4</ecNumber>
    </submittedName>
</protein>
<dbReference type="GO" id="GO:0009036">
    <property type="term" value="F:type II site-specific deoxyribonuclease activity"/>
    <property type="evidence" value="ECO:0007669"/>
    <property type="project" value="UniProtKB-EC"/>
</dbReference>
<organism evidence="1 2">
    <name type="scientific">Archaeoglobus veneficus (strain DSM 11195 / SNP6)</name>
    <dbReference type="NCBI Taxonomy" id="693661"/>
    <lineage>
        <taxon>Archaea</taxon>
        <taxon>Methanobacteriati</taxon>
        <taxon>Methanobacteriota</taxon>
        <taxon>Archaeoglobi</taxon>
        <taxon>Archaeoglobales</taxon>
        <taxon>Archaeoglobaceae</taxon>
        <taxon>Archaeoglobus</taxon>
    </lineage>
</organism>
<dbReference type="GeneID" id="10394245"/>
<dbReference type="AlphaFoldDB" id="F2KTA7"/>
<evidence type="ECO:0000313" key="2">
    <source>
        <dbReference type="Proteomes" id="UP000008136"/>
    </source>
</evidence>
<dbReference type="EMBL" id="CP002588">
    <property type="protein sequence ID" value="AEA47137.1"/>
    <property type="molecule type" value="Genomic_DNA"/>
</dbReference>
<dbReference type="GO" id="GO:0009307">
    <property type="term" value="P:DNA restriction-modification system"/>
    <property type="evidence" value="ECO:0007669"/>
    <property type="project" value="InterPro"/>
</dbReference>
<sequence>MTKTKEAKEKGRIEISYEEVRTLLDLPQEPKLPKYASLLINLANRFSHGTRPKTVGQMTELIKEFKKDGGWTYEEWKDWYTRKYPNTIKLATNKVHNMLENFKKVLDELDEEIVRRWVEDLVLIKTYEGLVLQEAILKKVAEELNSTYRLATPDEESKGIDGVLIIDNKEVPVSIKPKTYLDQEQHLTEELKGHLIVYKKVKDKKKIVIDYSRLLR</sequence>
<dbReference type="GO" id="GO:0003677">
    <property type="term" value="F:DNA binding"/>
    <property type="evidence" value="ECO:0007669"/>
    <property type="project" value="InterPro"/>
</dbReference>
<proteinExistence type="predicted"/>
<dbReference type="KEGG" id="ave:Arcve_1129"/>
<dbReference type="Proteomes" id="UP000008136">
    <property type="component" value="Chromosome"/>
</dbReference>
<gene>
    <name evidence="1" type="ordered locus">Arcve_1129</name>
</gene>
<dbReference type="Pfam" id="PF09568">
    <property type="entry name" value="RE_MjaI"/>
    <property type="match status" value="1"/>
</dbReference>
<evidence type="ECO:0000313" key="1">
    <source>
        <dbReference type="EMBL" id="AEA47137.1"/>
    </source>
</evidence>
<keyword evidence="1" id="KW-0378">Hydrolase</keyword>
<dbReference type="EC" id="3.1.21.4" evidence="1"/>